<keyword evidence="3" id="KW-1185">Reference proteome</keyword>
<evidence type="ECO:0000256" key="1">
    <source>
        <dbReference type="SAM" id="MobiDB-lite"/>
    </source>
</evidence>
<sequence length="348" mass="36477">MAASPLPPSSGVHRRFSPAARIVGVDGDVVWTSGEELVNVMLPRRMLPLGRRSQSDDGGAGDGQTPGLSLGTVTCPPDSCSAGANEKKRVASSSTCGWVLPDFRRRSTTSSSRAFAATCSASSAGGGYILTDFLGFGTSTINFLSCGMFPFESSEEGGGYFGNLASNPTAVSTICVPMWQQSIQGKCNSMLGKISMNIAYLDDPTAAPSWQPWWSSSDAVTWDWFDTSPGISRGRAGGISQAFYGPNAAGEHGGYWYIVAEGYGVVPSFQQCSITFSGSVLPPNSKWDSIPDGPDGPALGGGAPIVGTFNGWGVEKIFIHDDPDIAIPESNYHPNPTGIIPAEVVKRG</sequence>
<dbReference type="AlphaFoldDB" id="A0AAN6RSU4"/>
<evidence type="ECO:0000313" key="2">
    <source>
        <dbReference type="EMBL" id="KAK3901700.1"/>
    </source>
</evidence>
<evidence type="ECO:0000313" key="3">
    <source>
        <dbReference type="Proteomes" id="UP001303889"/>
    </source>
</evidence>
<reference evidence="2" key="1">
    <citation type="journal article" date="2023" name="Mol. Phylogenet. Evol.">
        <title>Genome-scale phylogeny and comparative genomics of the fungal order Sordariales.</title>
        <authorList>
            <person name="Hensen N."/>
            <person name="Bonometti L."/>
            <person name="Westerberg I."/>
            <person name="Brannstrom I.O."/>
            <person name="Guillou S."/>
            <person name="Cros-Aarteil S."/>
            <person name="Calhoun S."/>
            <person name="Haridas S."/>
            <person name="Kuo A."/>
            <person name="Mondo S."/>
            <person name="Pangilinan J."/>
            <person name="Riley R."/>
            <person name="LaButti K."/>
            <person name="Andreopoulos B."/>
            <person name="Lipzen A."/>
            <person name="Chen C."/>
            <person name="Yan M."/>
            <person name="Daum C."/>
            <person name="Ng V."/>
            <person name="Clum A."/>
            <person name="Steindorff A."/>
            <person name="Ohm R.A."/>
            <person name="Martin F."/>
            <person name="Silar P."/>
            <person name="Natvig D.O."/>
            <person name="Lalanne C."/>
            <person name="Gautier V."/>
            <person name="Ament-Velasquez S.L."/>
            <person name="Kruys A."/>
            <person name="Hutchinson M.I."/>
            <person name="Powell A.J."/>
            <person name="Barry K."/>
            <person name="Miller A.N."/>
            <person name="Grigoriev I.V."/>
            <person name="Debuchy R."/>
            <person name="Gladieux P."/>
            <person name="Hiltunen Thoren M."/>
            <person name="Johannesson H."/>
        </authorList>
    </citation>
    <scope>NUCLEOTIDE SEQUENCE</scope>
    <source>
        <strain evidence="2">CBS 103.79</strain>
    </source>
</reference>
<comment type="caution">
    <text evidence="2">The sequence shown here is derived from an EMBL/GenBank/DDBJ whole genome shotgun (WGS) entry which is preliminary data.</text>
</comment>
<accession>A0AAN6RSU4</accession>
<gene>
    <name evidence="2" type="ORF">C8A05DRAFT_34616</name>
</gene>
<dbReference type="EMBL" id="MU855561">
    <property type="protein sequence ID" value="KAK3901700.1"/>
    <property type="molecule type" value="Genomic_DNA"/>
</dbReference>
<reference evidence="2" key="2">
    <citation type="submission" date="2023-05" db="EMBL/GenBank/DDBJ databases">
        <authorList>
            <consortium name="Lawrence Berkeley National Laboratory"/>
            <person name="Steindorff A."/>
            <person name="Hensen N."/>
            <person name="Bonometti L."/>
            <person name="Westerberg I."/>
            <person name="Brannstrom I.O."/>
            <person name="Guillou S."/>
            <person name="Cros-Aarteil S."/>
            <person name="Calhoun S."/>
            <person name="Haridas S."/>
            <person name="Kuo A."/>
            <person name="Mondo S."/>
            <person name="Pangilinan J."/>
            <person name="Riley R."/>
            <person name="Labutti K."/>
            <person name="Andreopoulos B."/>
            <person name="Lipzen A."/>
            <person name="Chen C."/>
            <person name="Yanf M."/>
            <person name="Daum C."/>
            <person name="Ng V."/>
            <person name="Clum A."/>
            <person name="Ohm R."/>
            <person name="Martin F."/>
            <person name="Silar P."/>
            <person name="Natvig D."/>
            <person name="Lalanne C."/>
            <person name="Gautier V."/>
            <person name="Ament-Velasquez S.L."/>
            <person name="Kruys A."/>
            <person name="Hutchinson M.I."/>
            <person name="Powell A.J."/>
            <person name="Barry K."/>
            <person name="Miller A.N."/>
            <person name="Grigoriev I.V."/>
            <person name="Debuchy R."/>
            <person name="Gladieux P."/>
            <person name="Thoren M.H."/>
            <person name="Johannesson H."/>
        </authorList>
    </citation>
    <scope>NUCLEOTIDE SEQUENCE</scope>
    <source>
        <strain evidence="2">CBS 103.79</strain>
    </source>
</reference>
<proteinExistence type="predicted"/>
<name>A0AAN6RSU4_9PEZI</name>
<dbReference type="Proteomes" id="UP001303889">
    <property type="component" value="Unassembled WGS sequence"/>
</dbReference>
<feature type="region of interest" description="Disordered" evidence="1">
    <location>
        <begin position="49"/>
        <end position="72"/>
    </location>
</feature>
<protein>
    <submittedName>
        <fullName evidence="2">Uncharacterized protein</fullName>
    </submittedName>
</protein>
<organism evidence="2 3">
    <name type="scientific">Staphylotrichum tortipilum</name>
    <dbReference type="NCBI Taxonomy" id="2831512"/>
    <lineage>
        <taxon>Eukaryota</taxon>
        <taxon>Fungi</taxon>
        <taxon>Dikarya</taxon>
        <taxon>Ascomycota</taxon>
        <taxon>Pezizomycotina</taxon>
        <taxon>Sordariomycetes</taxon>
        <taxon>Sordariomycetidae</taxon>
        <taxon>Sordariales</taxon>
        <taxon>Chaetomiaceae</taxon>
        <taxon>Staphylotrichum</taxon>
    </lineage>
</organism>